<dbReference type="InterPro" id="IPR038135">
    <property type="entry name" value="Methylthiotransferase_N_sf"/>
</dbReference>
<feature type="binding site" evidence="14">
    <location>
        <position position="171"/>
    </location>
    <ligand>
        <name>[4Fe-4S] cluster</name>
        <dbReference type="ChEBI" id="CHEBI:49883"/>
        <label>2</label>
        <note>4Fe-4S-S-AdoMet</note>
    </ligand>
</feature>
<comment type="function">
    <text evidence="1 14">Catalyzes the methylthiolation of N6-(dimethylallyl)adenosine (i(6)A), leading to the formation of 2-methylthio-N6-(dimethylallyl)adenosine (ms(2)i(6)A) at position 37 in tRNAs that read codons beginning with uridine.</text>
</comment>
<dbReference type="InterPro" id="IPR002792">
    <property type="entry name" value="TRAM_dom"/>
</dbReference>
<dbReference type="FunFam" id="3.80.30.20:FF:000001">
    <property type="entry name" value="tRNA-2-methylthio-N(6)-dimethylallyladenosine synthase 2"/>
    <property type="match status" value="1"/>
</dbReference>
<feature type="domain" description="TRAM" evidence="15">
    <location>
        <begin position="385"/>
        <end position="452"/>
    </location>
</feature>
<evidence type="ECO:0000256" key="3">
    <source>
        <dbReference type="ARBA" id="ARBA00022679"/>
    </source>
</evidence>
<evidence type="ECO:0000256" key="11">
    <source>
        <dbReference type="ARBA" id="ARBA00068570"/>
    </source>
</evidence>
<dbReference type="GO" id="GO:0046872">
    <property type="term" value="F:metal ion binding"/>
    <property type="evidence" value="ECO:0007669"/>
    <property type="project" value="UniProtKB-KW"/>
</dbReference>
<dbReference type="SFLD" id="SFLDS00029">
    <property type="entry name" value="Radical_SAM"/>
    <property type="match status" value="1"/>
</dbReference>
<keyword evidence="3 14" id="KW-0808">Transferase</keyword>
<dbReference type="Pfam" id="PF01938">
    <property type="entry name" value="TRAM"/>
    <property type="match status" value="1"/>
</dbReference>
<feature type="domain" description="Radical SAM core" evidence="17">
    <location>
        <begin position="150"/>
        <end position="382"/>
    </location>
</feature>
<dbReference type="InterPro" id="IPR013848">
    <property type="entry name" value="Methylthiotransferase_N"/>
</dbReference>
<accession>A0A6J4IPP1</accession>
<dbReference type="EMBL" id="CADCSZ010000162">
    <property type="protein sequence ID" value="CAA9258205.1"/>
    <property type="molecule type" value="Genomic_DNA"/>
</dbReference>
<evidence type="ECO:0000256" key="6">
    <source>
        <dbReference type="ARBA" id="ARBA00022723"/>
    </source>
</evidence>
<dbReference type="GO" id="GO:0035597">
    <property type="term" value="F:tRNA-2-methylthio-N(6)-dimethylallyladenosine(37) synthase activity"/>
    <property type="evidence" value="ECO:0007669"/>
    <property type="project" value="UniProtKB-EC"/>
</dbReference>
<dbReference type="Pfam" id="PF00919">
    <property type="entry name" value="UPF0004"/>
    <property type="match status" value="1"/>
</dbReference>
<dbReference type="SUPFAM" id="SSF102114">
    <property type="entry name" value="Radical SAM enzymes"/>
    <property type="match status" value="1"/>
</dbReference>
<dbReference type="NCBIfam" id="TIGR01574">
    <property type="entry name" value="miaB-methiolase"/>
    <property type="match status" value="1"/>
</dbReference>
<feature type="binding site" evidence="14">
    <location>
        <position position="88"/>
    </location>
    <ligand>
        <name>[4Fe-4S] cluster</name>
        <dbReference type="ChEBI" id="CHEBI:49883"/>
        <label>1</label>
    </ligand>
</feature>
<dbReference type="InterPro" id="IPR006463">
    <property type="entry name" value="MiaB_methiolase"/>
</dbReference>
<dbReference type="SFLD" id="SFLDG01082">
    <property type="entry name" value="B12-binding_domain_containing"/>
    <property type="match status" value="1"/>
</dbReference>
<feature type="binding site" evidence="14">
    <location>
        <position position="18"/>
    </location>
    <ligand>
        <name>[4Fe-4S] cluster</name>
        <dbReference type="ChEBI" id="CHEBI:49883"/>
        <label>1</label>
    </ligand>
</feature>
<feature type="binding site" evidence="14">
    <location>
        <position position="164"/>
    </location>
    <ligand>
        <name>[4Fe-4S] cluster</name>
        <dbReference type="ChEBI" id="CHEBI:49883"/>
        <label>2</label>
        <note>4Fe-4S-S-AdoMet</note>
    </ligand>
</feature>
<comment type="similarity">
    <text evidence="14">Belongs to the methylthiotransferase family. MiaB subfamily.</text>
</comment>
<keyword evidence="14" id="KW-0963">Cytoplasm</keyword>
<evidence type="ECO:0000259" key="16">
    <source>
        <dbReference type="PROSITE" id="PS51449"/>
    </source>
</evidence>
<feature type="binding site" evidence="14">
    <location>
        <position position="168"/>
    </location>
    <ligand>
        <name>[4Fe-4S] cluster</name>
        <dbReference type="ChEBI" id="CHEBI:49883"/>
        <label>2</label>
        <note>4Fe-4S-S-AdoMet</note>
    </ligand>
</feature>
<comment type="catalytic activity">
    <reaction evidence="10 14">
        <text>N(6)-dimethylallyladenosine(37) in tRNA + (sulfur carrier)-SH + AH2 + 2 S-adenosyl-L-methionine = 2-methylsulfanyl-N(6)-dimethylallyladenosine(37) in tRNA + (sulfur carrier)-H + 5'-deoxyadenosine + L-methionine + A + S-adenosyl-L-homocysteine + 2 H(+)</text>
        <dbReference type="Rhea" id="RHEA:37067"/>
        <dbReference type="Rhea" id="RHEA-COMP:10375"/>
        <dbReference type="Rhea" id="RHEA-COMP:10376"/>
        <dbReference type="Rhea" id="RHEA-COMP:14737"/>
        <dbReference type="Rhea" id="RHEA-COMP:14739"/>
        <dbReference type="ChEBI" id="CHEBI:13193"/>
        <dbReference type="ChEBI" id="CHEBI:15378"/>
        <dbReference type="ChEBI" id="CHEBI:17319"/>
        <dbReference type="ChEBI" id="CHEBI:17499"/>
        <dbReference type="ChEBI" id="CHEBI:29917"/>
        <dbReference type="ChEBI" id="CHEBI:57844"/>
        <dbReference type="ChEBI" id="CHEBI:57856"/>
        <dbReference type="ChEBI" id="CHEBI:59789"/>
        <dbReference type="ChEBI" id="CHEBI:64428"/>
        <dbReference type="ChEBI" id="CHEBI:74415"/>
        <dbReference type="ChEBI" id="CHEBI:74417"/>
        <dbReference type="EC" id="2.8.4.3"/>
    </reaction>
</comment>
<dbReference type="EC" id="2.8.4.3" evidence="9 14"/>
<dbReference type="Pfam" id="PF04055">
    <property type="entry name" value="Radical_SAM"/>
    <property type="match status" value="1"/>
</dbReference>
<dbReference type="PANTHER" id="PTHR43020">
    <property type="entry name" value="CDK5 REGULATORY SUBUNIT-ASSOCIATED PROTEIN 1"/>
    <property type="match status" value="1"/>
</dbReference>
<reference evidence="18" key="1">
    <citation type="submission" date="2020-02" db="EMBL/GenBank/DDBJ databases">
        <authorList>
            <person name="Meier V. D."/>
        </authorList>
    </citation>
    <scope>NUCLEOTIDE SEQUENCE</scope>
    <source>
        <strain evidence="18">AVDCRST_MAG76</strain>
    </source>
</reference>
<dbReference type="Gene3D" id="3.80.30.20">
    <property type="entry name" value="tm_1862 like domain"/>
    <property type="match status" value="1"/>
</dbReference>
<dbReference type="SMART" id="SM00729">
    <property type="entry name" value="Elp3"/>
    <property type="match status" value="1"/>
</dbReference>
<dbReference type="Gene3D" id="3.40.50.12160">
    <property type="entry name" value="Methylthiotransferase, N-terminal domain"/>
    <property type="match status" value="1"/>
</dbReference>
<evidence type="ECO:0000313" key="18">
    <source>
        <dbReference type="EMBL" id="CAA9258205.1"/>
    </source>
</evidence>
<dbReference type="GO" id="GO:0005829">
    <property type="term" value="C:cytosol"/>
    <property type="evidence" value="ECO:0007669"/>
    <property type="project" value="TreeGrafter"/>
</dbReference>
<keyword evidence="5 14" id="KW-0819">tRNA processing</keyword>
<dbReference type="NCBIfam" id="TIGR00089">
    <property type="entry name" value="MiaB/RimO family radical SAM methylthiotransferase"/>
    <property type="match status" value="1"/>
</dbReference>
<evidence type="ECO:0000256" key="9">
    <source>
        <dbReference type="ARBA" id="ARBA00033765"/>
    </source>
</evidence>
<protein>
    <recommendedName>
        <fullName evidence="11 14">tRNA-2-methylthio-N(6)-dimethylallyladenosine synthase</fullName>
        <ecNumber evidence="9 14">2.8.4.3</ecNumber>
    </recommendedName>
    <alternativeName>
        <fullName evidence="13 14">(Dimethylallyl)adenosine tRNA methylthiotransferase MiaB</fullName>
    </alternativeName>
    <alternativeName>
        <fullName evidence="12 14">tRNA-i(6)A37 methylthiotransferase</fullName>
    </alternativeName>
</protein>
<feature type="domain" description="MTTase N-terminal" evidence="16">
    <location>
        <begin position="9"/>
        <end position="125"/>
    </location>
</feature>
<dbReference type="InterPro" id="IPR020612">
    <property type="entry name" value="Methylthiotransferase_CS"/>
</dbReference>
<dbReference type="HAMAP" id="MF_01864">
    <property type="entry name" value="tRNA_metthiotr_MiaB"/>
    <property type="match status" value="1"/>
</dbReference>
<dbReference type="InterPro" id="IPR023404">
    <property type="entry name" value="rSAM_horseshoe"/>
</dbReference>
<sequence length="468" mass="50334">MTSSAPPPGTFHVRTFGCQMNEHDGERISGLLEAQGLQPVAAAGEADVVVLTTCTIRENADNKLYGTLGHLKSLKQRRPGMQIAVGGCTAQRDGRAILDRAPFVDVVFGTHNVGAVGHLLAAARATGRPQLEVLDGPEPDSGAWELPARRDVPWSAWVSIQTGCNNSCAFCIVPAVRGPEVSRPLDDLVAEVDRLAAGGVTEITLLGQNVNSYGRDLTHRRPLFAELLRRVGAVDGIRRVRYTSPHPKDLRPETIAAMAQVPAVCEHLHYPLQSGSDRVLAAMHRGYTAERYLRQLAEARAAVADLAVTTDIIVGFPGETDDDAERTLEVAAAADLDSAYTFVFSPRPGTEAADMADRFVPAEVVAARFERLRHVIDRAALQRNQARVGRTEEVVVEGPSRKDAAVLTGRTRQSKLVHFPASAGARPPRAGSYALVEVTAAAPTWLRGRLVEVTAGPRHKTRLPLAVG</sequence>
<keyword evidence="8 14" id="KW-0411">Iron-sulfur</keyword>
<evidence type="ECO:0000256" key="1">
    <source>
        <dbReference type="ARBA" id="ARBA00003234"/>
    </source>
</evidence>
<evidence type="ECO:0000256" key="7">
    <source>
        <dbReference type="ARBA" id="ARBA00023004"/>
    </source>
</evidence>
<dbReference type="SFLD" id="SFLDF00273">
    <property type="entry name" value="(dimethylallyl)adenosine_tRNA"/>
    <property type="match status" value="1"/>
</dbReference>
<dbReference type="PANTHER" id="PTHR43020:SF2">
    <property type="entry name" value="MITOCHONDRIAL TRNA METHYLTHIOTRANSFERASE CDK5RAP1"/>
    <property type="match status" value="1"/>
</dbReference>
<evidence type="ECO:0000256" key="2">
    <source>
        <dbReference type="ARBA" id="ARBA00022485"/>
    </source>
</evidence>
<comment type="subcellular location">
    <subcellularLocation>
        <location evidence="14">Cytoplasm</location>
    </subcellularLocation>
</comment>
<evidence type="ECO:0000256" key="13">
    <source>
        <dbReference type="ARBA" id="ARBA00081141"/>
    </source>
</evidence>
<dbReference type="PROSITE" id="PS51449">
    <property type="entry name" value="MTTASE_N"/>
    <property type="match status" value="1"/>
</dbReference>
<keyword evidence="7 14" id="KW-0408">Iron</keyword>
<keyword evidence="2 14" id="KW-0004">4Fe-4S</keyword>
<keyword evidence="6 14" id="KW-0479">Metal-binding</keyword>
<proteinExistence type="inferred from homology"/>
<dbReference type="InterPro" id="IPR005839">
    <property type="entry name" value="Methylthiotransferase"/>
</dbReference>
<evidence type="ECO:0000256" key="10">
    <source>
        <dbReference type="ARBA" id="ARBA00051425"/>
    </source>
</evidence>
<evidence type="ECO:0000256" key="4">
    <source>
        <dbReference type="ARBA" id="ARBA00022691"/>
    </source>
</evidence>
<dbReference type="FunFam" id="3.40.50.12160:FF:000003">
    <property type="entry name" value="CDK5 regulatory subunit-associated protein 1"/>
    <property type="match status" value="1"/>
</dbReference>
<dbReference type="CDD" id="cd01335">
    <property type="entry name" value="Radical_SAM"/>
    <property type="match status" value="1"/>
</dbReference>
<name>A0A6J4IPP1_9ACTN</name>
<dbReference type="InterPro" id="IPR006638">
    <property type="entry name" value="Elp3/MiaA/NifB-like_rSAM"/>
</dbReference>
<feature type="binding site" evidence="14">
    <location>
        <position position="54"/>
    </location>
    <ligand>
        <name>[4Fe-4S] cluster</name>
        <dbReference type="ChEBI" id="CHEBI:49883"/>
        <label>1</label>
    </ligand>
</feature>
<evidence type="ECO:0000256" key="12">
    <source>
        <dbReference type="ARBA" id="ARBA00080698"/>
    </source>
</evidence>
<dbReference type="PROSITE" id="PS01278">
    <property type="entry name" value="MTTASE_RADICAL"/>
    <property type="match status" value="1"/>
</dbReference>
<comment type="subunit">
    <text evidence="14">Monomer.</text>
</comment>
<dbReference type="InterPro" id="IPR058240">
    <property type="entry name" value="rSAM_sf"/>
</dbReference>
<comment type="cofactor">
    <cofactor evidence="14">
        <name>[4Fe-4S] cluster</name>
        <dbReference type="ChEBI" id="CHEBI:49883"/>
    </cofactor>
    <text evidence="14">Binds 2 [4Fe-4S] clusters. One cluster is coordinated with 3 cysteines and an exchangeable S-adenosyl-L-methionine.</text>
</comment>
<dbReference type="GO" id="GO:0051539">
    <property type="term" value="F:4 iron, 4 sulfur cluster binding"/>
    <property type="evidence" value="ECO:0007669"/>
    <property type="project" value="UniProtKB-UniRule"/>
</dbReference>
<dbReference type="PROSITE" id="PS51918">
    <property type="entry name" value="RADICAL_SAM"/>
    <property type="match status" value="1"/>
</dbReference>
<dbReference type="AlphaFoldDB" id="A0A6J4IPP1"/>
<dbReference type="SFLD" id="SFLDG01061">
    <property type="entry name" value="methylthiotransferase"/>
    <property type="match status" value="1"/>
</dbReference>
<evidence type="ECO:0000256" key="5">
    <source>
        <dbReference type="ARBA" id="ARBA00022694"/>
    </source>
</evidence>
<dbReference type="PROSITE" id="PS50926">
    <property type="entry name" value="TRAM"/>
    <property type="match status" value="1"/>
</dbReference>
<evidence type="ECO:0000259" key="15">
    <source>
        <dbReference type="PROSITE" id="PS50926"/>
    </source>
</evidence>
<dbReference type="InterPro" id="IPR007197">
    <property type="entry name" value="rSAM"/>
</dbReference>
<evidence type="ECO:0000259" key="17">
    <source>
        <dbReference type="PROSITE" id="PS51918"/>
    </source>
</evidence>
<keyword evidence="4 14" id="KW-0949">S-adenosyl-L-methionine</keyword>
<evidence type="ECO:0000256" key="14">
    <source>
        <dbReference type="HAMAP-Rule" id="MF_01864"/>
    </source>
</evidence>
<gene>
    <name evidence="14" type="primary">miaB</name>
    <name evidence="18" type="ORF">AVDCRST_MAG76-2725</name>
</gene>
<organism evidence="18">
    <name type="scientific">uncultured Acidimicrobiales bacterium</name>
    <dbReference type="NCBI Taxonomy" id="310071"/>
    <lineage>
        <taxon>Bacteria</taxon>
        <taxon>Bacillati</taxon>
        <taxon>Actinomycetota</taxon>
        <taxon>Acidimicrobiia</taxon>
        <taxon>Acidimicrobiales</taxon>
        <taxon>environmental samples</taxon>
    </lineage>
</organism>
<evidence type="ECO:0000256" key="8">
    <source>
        <dbReference type="ARBA" id="ARBA00023014"/>
    </source>
</evidence>